<dbReference type="GO" id="GO:0016020">
    <property type="term" value="C:membrane"/>
    <property type="evidence" value="ECO:0007669"/>
    <property type="project" value="TreeGrafter"/>
</dbReference>
<feature type="chain" id="PRO_5039464224" evidence="4">
    <location>
        <begin position="21"/>
        <end position="278"/>
    </location>
</feature>
<protein>
    <submittedName>
        <fullName evidence="6">Peptidoglycan/xylan/chitin deacetylase, PgdA/CDA1 family</fullName>
    </submittedName>
</protein>
<sequence length="278" mass="32079">MKILLPLGVILLLTACSFQSQEISSEEKEIEQENEKADNQSKQEETSHGEDNNDNKNAETIEETNNKENEPKYQLRESDWSLQPVDDSENRNVLITIDDAPDSYSLEMAEMLKEEDVPAIFFVNGHFLQDEQGREDLKAIHDLGFEIGNHTMNHVSLNTVTEQETLKEINDLNDLIEDITGERPAFFRAPFGINTDHSKAILKEEEMTWMNWTYGYDWEEEYMEADSLADIMVDTELLTNGANLLMHDREWTKEALPDIIEGFREKGYGFIHPSDIEQ</sequence>
<evidence type="ECO:0000256" key="2">
    <source>
        <dbReference type="ARBA" id="ARBA00022801"/>
    </source>
</evidence>
<dbReference type="Pfam" id="PF01522">
    <property type="entry name" value="Polysacc_deac_1"/>
    <property type="match status" value="1"/>
</dbReference>
<dbReference type="EMBL" id="FNDU01000003">
    <property type="protein sequence ID" value="SDH88656.1"/>
    <property type="molecule type" value="Genomic_DNA"/>
</dbReference>
<evidence type="ECO:0000256" key="3">
    <source>
        <dbReference type="SAM" id="MobiDB-lite"/>
    </source>
</evidence>
<dbReference type="AlphaFoldDB" id="A0A1G8G326"/>
<evidence type="ECO:0000256" key="1">
    <source>
        <dbReference type="ARBA" id="ARBA00022723"/>
    </source>
</evidence>
<organism evidence="6 7">
    <name type="scientific">Alteribacillus bidgolensis</name>
    <dbReference type="NCBI Taxonomy" id="930129"/>
    <lineage>
        <taxon>Bacteria</taxon>
        <taxon>Bacillati</taxon>
        <taxon>Bacillota</taxon>
        <taxon>Bacilli</taxon>
        <taxon>Bacillales</taxon>
        <taxon>Bacillaceae</taxon>
        <taxon>Alteribacillus</taxon>
    </lineage>
</organism>
<reference evidence="6 7" key="1">
    <citation type="submission" date="2016-10" db="EMBL/GenBank/DDBJ databases">
        <authorList>
            <person name="de Groot N.N."/>
        </authorList>
    </citation>
    <scope>NUCLEOTIDE SEQUENCE [LARGE SCALE GENOMIC DNA]</scope>
    <source>
        <strain evidence="7">P4B,CCM 7963,CECT 7998,DSM 25260,IBRC-M 10614,KCTC 13821</strain>
    </source>
</reference>
<dbReference type="OrthoDB" id="9806342at2"/>
<dbReference type="InterPro" id="IPR050248">
    <property type="entry name" value="Polysacc_deacetylase_ArnD"/>
</dbReference>
<keyword evidence="7" id="KW-1185">Reference proteome</keyword>
<evidence type="ECO:0000313" key="6">
    <source>
        <dbReference type="EMBL" id="SDH88656.1"/>
    </source>
</evidence>
<keyword evidence="4" id="KW-0732">Signal</keyword>
<feature type="domain" description="NodB homology" evidence="5">
    <location>
        <begin position="91"/>
        <end position="271"/>
    </location>
</feature>
<gene>
    <name evidence="6" type="ORF">SAMN05216352_103198</name>
</gene>
<keyword evidence="1" id="KW-0479">Metal-binding</keyword>
<dbReference type="PANTHER" id="PTHR10587:SF133">
    <property type="entry name" value="CHITIN DEACETYLASE 1-RELATED"/>
    <property type="match status" value="1"/>
</dbReference>
<dbReference type="Proteomes" id="UP000199017">
    <property type="component" value="Unassembled WGS sequence"/>
</dbReference>
<dbReference type="GO" id="GO:0016810">
    <property type="term" value="F:hydrolase activity, acting on carbon-nitrogen (but not peptide) bonds"/>
    <property type="evidence" value="ECO:0007669"/>
    <property type="project" value="InterPro"/>
</dbReference>
<dbReference type="InterPro" id="IPR011330">
    <property type="entry name" value="Glyco_hydro/deAcase_b/a-brl"/>
</dbReference>
<keyword evidence="2" id="KW-0378">Hydrolase</keyword>
<feature type="signal peptide" evidence="4">
    <location>
        <begin position="1"/>
        <end position="20"/>
    </location>
</feature>
<name>A0A1G8G326_9BACI</name>
<dbReference type="GO" id="GO:0005975">
    <property type="term" value="P:carbohydrate metabolic process"/>
    <property type="evidence" value="ECO:0007669"/>
    <property type="project" value="InterPro"/>
</dbReference>
<accession>A0A1G8G326</accession>
<dbReference type="InterPro" id="IPR002509">
    <property type="entry name" value="NODB_dom"/>
</dbReference>
<dbReference type="CDD" id="cd10917">
    <property type="entry name" value="CE4_NodB_like_6s_7s"/>
    <property type="match status" value="1"/>
</dbReference>
<dbReference type="SUPFAM" id="SSF88713">
    <property type="entry name" value="Glycoside hydrolase/deacetylase"/>
    <property type="match status" value="1"/>
</dbReference>
<dbReference type="PROSITE" id="PS51677">
    <property type="entry name" value="NODB"/>
    <property type="match status" value="1"/>
</dbReference>
<evidence type="ECO:0000313" key="7">
    <source>
        <dbReference type="Proteomes" id="UP000199017"/>
    </source>
</evidence>
<dbReference type="STRING" id="930129.SAMN05216352_103198"/>
<feature type="compositionally biased region" description="Basic and acidic residues" evidence="3">
    <location>
        <begin position="25"/>
        <end position="79"/>
    </location>
</feature>
<dbReference type="PROSITE" id="PS51257">
    <property type="entry name" value="PROKAR_LIPOPROTEIN"/>
    <property type="match status" value="1"/>
</dbReference>
<dbReference type="RefSeq" id="WP_091582636.1">
    <property type="nucleotide sequence ID" value="NZ_FNDU01000003.1"/>
</dbReference>
<evidence type="ECO:0000259" key="5">
    <source>
        <dbReference type="PROSITE" id="PS51677"/>
    </source>
</evidence>
<evidence type="ECO:0000256" key="4">
    <source>
        <dbReference type="SAM" id="SignalP"/>
    </source>
</evidence>
<feature type="region of interest" description="Disordered" evidence="3">
    <location>
        <begin position="22"/>
        <end position="82"/>
    </location>
</feature>
<dbReference type="Gene3D" id="3.20.20.370">
    <property type="entry name" value="Glycoside hydrolase/deacetylase"/>
    <property type="match status" value="1"/>
</dbReference>
<dbReference type="GO" id="GO:0046872">
    <property type="term" value="F:metal ion binding"/>
    <property type="evidence" value="ECO:0007669"/>
    <property type="project" value="UniProtKB-KW"/>
</dbReference>
<dbReference type="PANTHER" id="PTHR10587">
    <property type="entry name" value="GLYCOSYL TRANSFERASE-RELATED"/>
    <property type="match status" value="1"/>
</dbReference>
<proteinExistence type="predicted"/>